<dbReference type="OrthoDB" id="7675754at2759"/>
<dbReference type="RefSeq" id="XP_030374750.1">
    <property type="nucleotide sequence ID" value="XM_030518890.1"/>
</dbReference>
<gene>
    <name evidence="2" type="primary">LOC115624266</name>
</gene>
<evidence type="ECO:0000313" key="2">
    <source>
        <dbReference type="RefSeq" id="XP_030374750.1"/>
    </source>
</evidence>
<sequence>MEESESVIERRESLRSIVSRRVSSIRERITEHPRKSTITKVVFGIPNVDPNRQNSQFFSRSKEDLLFRRTSKNDTYNRETRILNVEQDKYLPDDTNDAASLQPSYSKFKIPFDIVCLDRYNGTCRKYEKQFRHEIDELINYQISAGEACHFVRIISYTTFWPPYHNLTELNTTSKYFYKLTKKEKERLGKIMGS</sequence>
<protein>
    <submittedName>
        <fullName evidence="2">Uncharacterized protein LOC115624266</fullName>
    </submittedName>
</protein>
<organism evidence="1 2">
    <name type="scientific">Drosophila lebanonensis</name>
    <name type="common">Fruit fly</name>
    <name type="synonym">Scaptodrosophila lebanonensis</name>
    <dbReference type="NCBI Taxonomy" id="7225"/>
    <lineage>
        <taxon>Eukaryota</taxon>
        <taxon>Metazoa</taxon>
        <taxon>Ecdysozoa</taxon>
        <taxon>Arthropoda</taxon>
        <taxon>Hexapoda</taxon>
        <taxon>Insecta</taxon>
        <taxon>Pterygota</taxon>
        <taxon>Neoptera</taxon>
        <taxon>Endopterygota</taxon>
        <taxon>Diptera</taxon>
        <taxon>Brachycera</taxon>
        <taxon>Muscomorpha</taxon>
        <taxon>Ephydroidea</taxon>
        <taxon>Drosophilidae</taxon>
        <taxon>Scaptodrosophila</taxon>
    </lineage>
</organism>
<dbReference type="Proteomes" id="UP000504634">
    <property type="component" value="Unplaced"/>
</dbReference>
<accession>A0A6J2TH25</accession>
<dbReference type="AlphaFoldDB" id="A0A6J2TH25"/>
<keyword evidence="1" id="KW-1185">Reference proteome</keyword>
<dbReference type="GeneID" id="115624266"/>
<name>A0A6J2TH25_DROLE</name>
<dbReference type="InterPro" id="IPR032004">
    <property type="entry name" value="DUF4790"/>
</dbReference>
<dbReference type="Pfam" id="PF16037">
    <property type="entry name" value="DUF4790"/>
    <property type="match status" value="1"/>
</dbReference>
<evidence type="ECO:0000313" key="1">
    <source>
        <dbReference type="Proteomes" id="UP000504634"/>
    </source>
</evidence>
<reference evidence="2" key="1">
    <citation type="submission" date="2025-08" db="UniProtKB">
        <authorList>
            <consortium name="RefSeq"/>
        </authorList>
    </citation>
    <scope>IDENTIFICATION</scope>
    <source>
        <strain evidence="2">11010-0011.00</strain>
        <tissue evidence="2">Whole body</tissue>
    </source>
</reference>
<proteinExistence type="predicted"/>